<sequence length="308" mass="33200">MSDRILVLGAGGFIGQHLVRALARQGESVIAASRSKVDFDLPNVETVIAELREPKDFAPLVARSRAVAYLASTSTPGTSVARPLHELVDNLQPMAGLLHVLQDHSGVDLLYLSSGGSLYTSTGDIAASEATRVQPRSYHGASKIATEYFISAWCNQYSGKATILRPSNVYGPGQFERAGFGIVPTALGKIKRDEILHIWGDGSAVRDYLYIDDLVELITTILARQMSVGAHIVNACSGIGVSLNELFAAMETVTGRPLRRSYEVGRAVDAARVVMDPTLASHEYGCSPVTPLHEGLERTWAWLNSTAH</sequence>
<accession>A0ABV2PUJ2</accession>
<comment type="similarity">
    <text evidence="2">Belongs to the NAD(P)-dependent epimerase/dehydratase family.</text>
</comment>
<evidence type="ECO:0000313" key="4">
    <source>
        <dbReference type="EMBL" id="MET4568523.1"/>
    </source>
</evidence>
<keyword evidence="5" id="KW-1185">Reference proteome</keyword>
<dbReference type="InterPro" id="IPR036291">
    <property type="entry name" value="NAD(P)-bd_dom_sf"/>
</dbReference>
<proteinExistence type="inferred from homology"/>
<dbReference type="PANTHER" id="PTHR43000">
    <property type="entry name" value="DTDP-D-GLUCOSE 4,6-DEHYDRATASE-RELATED"/>
    <property type="match status" value="1"/>
</dbReference>
<dbReference type="GO" id="GO:0003978">
    <property type="term" value="F:UDP-glucose 4-epimerase activity"/>
    <property type="evidence" value="ECO:0007669"/>
    <property type="project" value="UniProtKB-EC"/>
</dbReference>
<dbReference type="EC" id="5.1.3.2" evidence="4"/>
<organism evidence="4 5">
    <name type="scientific">Rhodanobacter soli</name>
    <dbReference type="NCBI Taxonomy" id="590609"/>
    <lineage>
        <taxon>Bacteria</taxon>
        <taxon>Pseudomonadati</taxon>
        <taxon>Pseudomonadota</taxon>
        <taxon>Gammaproteobacteria</taxon>
        <taxon>Lysobacterales</taxon>
        <taxon>Rhodanobacteraceae</taxon>
        <taxon>Rhodanobacter</taxon>
    </lineage>
</organism>
<dbReference type="SUPFAM" id="SSF51735">
    <property type="entry name" value="NAD(P)-binding Rossmann-fold domains"/>
    <property type="match status" value="1"/>
</dbReference>
<protein>
    <submittedName>
        <fullName evidence="4">UDP-glucose 4-epimerase</fullName>
        <ecNumber evidence="4">5.1.3.2</ecNumber>
    </submittedName>
</protein>
<dbReference type="Proteomes" id="UP001549251">
    <property type="component" value="Unassembled WGS sequence"/>
</dbReference>
<name>A0ABV2PUJ2_9GAMM</name>
<evidence type="ECO:0000256" key="1">
    <source>
        <dbReference type="ARBA" id="ARBA00005125"/>
    </source>
</evidence>
<dbReference type="EMBL" id="JBEPSD010000001">
    <property type="protein sequence ID" value="MET4568523.1"/>
    <property type="molecule type" value="Genomic_DNA"/>
</dbReference>
<dbReference type="InterPro" id="IPR001509">
    <property type="entry name" value="Epimerase_deHydtase"/>
</dbReference>
<gene>
    <name evidence="4" type="ORF">ABIE04_000850</name>
</gene>
<dbReference type="RefSeq" id="WP_354547351.1">
    <property type="nucleotide sequence ID" value="NZ_JBEPSD010000001.1"/>
</dbReference>
<dbReference type="Gene3D" id="3.40.50.720">
    <property type="entry name" value="NAD(P)-binding Rossmann-like Domain"/>
    <property type="match status" value="1"/>
</dbReference>
<comment type="caution">
    <text evidence="4">The sequence shown here is derived from an EMBL/GenBank/DDBJ whole genome shotgun (WGS) entry which is preliminary data.</text>
</comment>
<reference evidence="4 5" key="1">
    <citation type="submission" date="2024-06" db="EMBL/GenBank/DDBJ databases">
        <title>Sorghum-associated microbial communities from plants grown in Nebraska, USA.</title>
        <authorList>
            <person name="Schachtman D."/>
        </authorList>
    </citation>
    <scope>NUCLEOTIDE SEQUENCE [LARGE SCALE GENOMIC DNA]</scope>
    <source>
        <strain evidence="4 5">1757</strain>
    </source>
</reference>
<evidence type="ECO:0000313" key="5">
    <source>
        <dbReference type="Proteomes" id="UP001549251"/>
    </source>
</evidence>
<comment type="pathway">
    <text evidence="1">Bacterial outer membrane biogenesis; LPS O-antigen biosynthesis.</text>
</comment>
<evidence type="ECO:0000259" key="3">
    <source>
        <dbReference type="Pfam" id="PF01370"/>
    </source>
</evidence>
<evidence type="ECO:0000256" key="2">
    <source>
        <dbReference type="ARBA" id="ARBA00007637"/>
    </source>
</evidence>
<dbReference type="Pfam" id="PF01370">
    <property type="entry name" value="Epimerase"/>
    <property type="match status" value="1"/>
</dbReference>
<feature type="domain" description="NAD-dependent epimerase/dehydratase" evidence="3">
    <location>
        <begin position="5"/>
        <end position="234"/>
    </location>
</feature>
<keyword evidence="4" id="KW-0413">Isomerase</keyword>